<proteinExistence type="predicted"/>
<comment type="caution">
    <text evidence="3">The sequence shown here is derived from an EMBL/GenBank/DDBJ whole genome shotgun (WGS) entry which is preliminary data.</text>
</comment>
<sequence length="438" mass="47483">MTALRKSRSGTDTATGIAYPGTAFALAGFRRRAWAWLGGGLGAVVVGLMVGPPADEAGIGWLNDIAVFCVGGGPVTAIVGVAALVNYRRMRRSLSTHPWIACSAVAISSQGKPRTVLRHPQTGDVIPLSVRTLQPRYHLANPDPGGVLWWCGDARTGGVLAQPGGEHLLWARRPRTERTRRKDVLTAERQGLLNRPQPRQPQAGVDDHPIEGREPDLSYAAMAEAARRQAIEDEDGTAPRREPDIRAVPWWRVPALLEISYVWPAVVNAAFAIAMVLTWWLLAKDQDILVPLILAALSGINALRFGRRMITQGMPAVKGLVQAARAPLPVPKRYVLLPGLDDGLVLVLFAVHGGPEDLPEAAMEVNPPGTPRHPRRGIPPAVGTVDLHGWLDAGPTVVPWIDGRPLWPRHEYEEVNLNDRRDRDYFTALVGGVGAKAT</sequence>
<keyword evidence="2" id="KW-0472">Membrane</keyword>
<feature type="transmembrane region" description="Helical" evidence="2">
    <location>
        <begin position="65"/>
        <end position="85"/>
    </location>
</feature>
<gene>
    <name evidence="3" type="ORF">F7R91_04020</name>
</gene>
<feature type="transmembrane region" description="Helical" evidence="2">
    <location>
        <begin position="33"/>
        <end position="53"/>
    </location>
</feature>
<name>A0A6H9V4J9_9ACTN</name>
<keyword evidence="4" id="KW-1185">Reference proteome</keyword>
<evidence type="ECO:0000313" key="4">
    <source>
        <dbReference type="Proteomes" id="UP000442707"/>
    </source>
</evidence>
<keyword evidence="2" id="KW-1133">Transmembrane helix</keyword>
<dbReference type="RefSeq" id="WP_150944500.1">
    <property type="nucleotide sequence ID" value="NZ_VZRB01000002.1"/>
</dbReference>
<evidence type="ECO:0000256" key="2">
    <source>
        <dbReference type="SAM" id="Phobius"/>
    </source>
</evidence>
<dbReference type="AlphaFoldDB" id="A0A6H9V4J9"/>
<accession>A0A6H9V4J9</accession>
<organism evidence="3 4">
    <name type="scientific">Streptomyces luteolifulvus</name>
    <dbReference type="NCBI Taxonomy" id="2615112"/>
    <lineage>
        <taxon>Bacteria</taxon>
        <taxon>Bacillati</taxon>
        <taxon>Actinomycetota</taxon>
        <taxon>Actinomycetes</taxon>
        <taxon>Kitasatosporales</taxon>
        <taxon>Streptomycetaceae</taxon>
        <taxon>Streptomyces</taxon>
    </lineage>
</organism>
<dbReference type="EMBL" id="VZRB01000002">
    <property type="protein sequence ID" value="KAB1149996.1"/>
    <property type="molecule type" value="Genomic_DNA"/>
</dbReference>
<evidence type="ECO:0000313" key="3">
    <source>
        <dbReference type="EMBL" id="KAB1149996.1"/>
    </source>
</evidence>
<reference evidence="3 4" key="1">
    <citation type="submission" date="2019-09" db="EMBL/GenBank/DDBJ databases">
        <title>Screening of Novel Bioactive Compounds from Soil-Associated.</title>
        <authorList>
            <person name="Zhao S."/>
        </authorList>
    </citation>
    <scope>NUCLEOTIDE SEQUENCE [LARGE SCALE GENOMIC DNA]</scope>
    <source>
        <strain evidence="3 4">HIT-DPA4</strain>
    </source>
</reference>
<evidence type="ECO:0000256" key="1">
    <source>
        <dbReference type="SAM" id="MobiDB-lite"/>
    </source>
</evidence>
<dbReference type="Proteomes" id="UP000442707">
    <property type="component" value="Unassembled WGS sequence"/>
</dbReference>
<feature type="region of interest" description="Disordered" evidence="1">
    <location>
        <begin position="179"/>
        <end position="211"/>
    </location>
</feature>
<protein>
    <submittedName>
        <fullName evidence="3">Uncharacterized protein</fullName>
    </submittedName>
</protein>
<feature type="transmembrane region" description="Helical" evidence="2">
    <location>
        <begin position="288"/>
        <end position="306"/>
    </location>
</feature>
<keyword evidence="2" id="KW-0812">Transmembrane</keyword>
<feature type="transmembrane region" description="Helical" evidence="2">
    <location>
        <begin position="261"/>
        <end position="282"/>
    </location>
</feature>